<dbReference type="PANTHER" id="PTHR12302">
    <property type="entry name" value="EBNA2 BINDING PROTEIN P100"/>
    <property type="match status" value="1"/>
</dbReference>
<dbReference type="Proteomes" id="UP000008206">
    <property type="component" value="Plasmid Cy782202"/>
</dbReference>
<dbReference type="InterPro" id="IPR002071">
    <property type="entry name" value="Thermonucl_AS"/>
</dbReference>
<dbReference type="KEGG" id="cyj:Cyan7822_6594"/>
<protein>
    <submittedName>
        <fullName evidence="6">Nuclease (SNase domain protein)</fullName>
    </submittedName>
</protein>
<dbReference type="Gene3D" id="2.40.50.90">
    <property type="match status" value="1"/>
</dbReference>
<dbReference type="GO" id="GO:0004519">
    <property type="term" value="F:endonuclease activity"/>
    <property type="evidence" value="ECO:0007669"/>
    <property type="project" value="UniProtKB-KW"/>
</dbReference>
<keyword evidence="4" id="KW-1133">Transmembrane helix</keyword>
<feature type="domain" description="TNase-like" evidence="5">
    <location>
        <begin position="43"/>
        <end position="170"/>
    </location>
</feature>
<keyword evidence="2" id="KW-0255">Endonuclease</keyword>
<evidence type="ECO:0000256" key="3">
    <source>
        <dbReference type="ARBA" id="ARBA00022801"/>
    </source>
</evidence>
<sequence>MIFKGKSGNTEIVIAKINILMIKLVTSILLVVLSASIPTSAQNLPTATVVSVGDGDTLRVNQRGQSITVRLGCVDSPEIGQNPYGQQARDRLQQLLPKGKTVNLRRIDTDRYGRTVAEIYLNNKSVNLTLVAEGKAVVYPQYLNGCAATKNQFLAAEANAKKKRLGFWNQNNPVMPWDFRAGKRPSTNTQSTANNNKKCDPSYPDVCIPPAPPDLDCGQISQRRFRVIPPDPHHFDSDGDGIGCER</sequence>
<dbReference type="Pfam" id="PF00565">
    <property type="entry name" value="SNase"/>
    <property type="match status" value="1"/>
</dbReference>
<dbReference type="SUPFAM" id="SSF50199">
    <property type="entry name" value="Staphylococcal nuclease"/>
    <property type="match status" value="1"/>
</dbReference>
<dbReference type="InterPro" id="IPR035437">
    <property type="entry name" value="SNase_OB-fold_sf"/>
</dbReference>
<evidence type="ECO:0000259" key="5">
    <source>
        <dbReference type="PROSITE" id="PS50830"/>
    </source>
</evidence>
<feature type="transmembrane region" description="Helical" evidence="4">
    <location>
        <begin position="12"/>
        <end position="33"/>
    </location>
</feature>
<organism evidence="6 7">
    <name type="scientific">Gloeothece verrucosa (strain PCC 7822)</name>
    <name type="common">Cyanothece sp. (strain PCC 7822)</name>
    <dbReference type="NCBI Taxonomy" id="497965"/>
    <lineage>
        <taxon>Bacteria</taxon>
        <taxon>Bacillati</taxon>
        <taxon>Cyanobacteriota</taxon>
        <taxon>Cyanophyceae</taxon>
        <taxon>Oscillatoriophycideae</taxon>
        <taxon>Chroococcales</taxon>
        <taxon>Aphanothecaceae</taxon>
        <taxon>Gloeothece</taxon>
        <taxon>Gloeothece verrucosa</taxon>
    </lineage>
</organism>
<gene>
    <name evidence="6" type="ordered locus">Cyan7822_6594</name>
</gene>
<evidence type="ECO:0000313" key="6">
    <source>
        <dbReference type="EMBL" id="ADN18349.1"/>
    </source>
</evidence>
<dbReference type="EMBL" id="CP002200">
    <property type="protein sequence ID" value="ADN18349.1"/>
    <property type="molecule type" value="Genomic_DNA"/>
</dbReference>
<keyword evidence="1" id="KW-0540">Nuclease</keyword>
<evidence type="ECO:0000256" key="4">
    <source>
        <dbReference type="SAM" id="Phobius"/>
    </source>
</evidence>
<name>E0UN19_GLOV7</name>
<dbReference type="SMART" id="SM00318">
    <property type="entry name" value="SNc"/>
    <property type="match status" value="1"/>
</dbReference>
<reference evidence="7" key="1">
    <citation type="journal article" date="2011" name="MBio">
        <title>Novel metabolic attributes of the genus Cyanothece, comprising a group of unicellular nitrogen-fixing Cyanobacteria.</title>
        <authorList>
            <person name="Bandyopadhyay A."/>
            <person name="Elvitigala T."/>
            <person name="Welsh E."/>
            <person name="Stockel J."/>
            <person name="Liberton M."/>
            <person name="Min H."/>
            <person name="Sherman L.A."/>
            <person name="Pakrasi H.B."/>
        </authorList>
    </citation>
    <scope>NUCLEOTIDE SEQUENCE [LARGE SCALE GENOMIC DNA]</scope>
    <source>
        <strain evidence="7">PCC 7822</strain>
        <plasmid evidence="7">Cy782202</plasmid>
    </source>
</reference>
<keyword evidence="4" id="KW-0472">Membrane</keyword>
<proteinExistence type="predicted"/>
<evidence type="ECO:0000256" key="1">
    <source>
        <dbReference type="ARBA" id="ARBA00022722"/>
    </source>
</evidence>
<keyword evidence="3" id="KW-0378">Hydrolase</keyword>
<dbReference type="GO" id="GO:0003676">
    <property type="term" value="F:nucleic acid binding"/>
    <property type="evidence" value="ECO:0007669"/>
    <property type="project" value="InterPro"/>
</dbReference>
<keyword evidence="7" id="KW-1185">Reference proteome</keyword>
<dbReference type="InterPro" id="IPR016071">
    <property type="entry name" value="Staphylococal_nuclease_OB-fold"/>
</dbReference>
<dbReference type="PANTHER" id="PTHR12302:SF3">
    <property type="entry name" value="SERINE_THREONINE-PROTEIN KINASE 31"/>
    <property type="match status" value="1"/>
</dbReference>
<dbReference type="GO" id="GO:0016787">
    <property type="term" value="F:hydrolase activity"/>
    <property type="evidence" value="ECO:0007669"/>
    <property type="project" value="UniProtKB-KW"/>
</dbReference>
<dbReference type="HOGENOM" id="CLU_046484_7_0_3"/>
<keyword evidence="4" id="KW-0812">Transmembrane</keyword>
<evidence type="ECO:0000313" key="7">
    <source>
        <dbReference type="Proteomes" id="UP000008206"/>
    </source>
</evidence>
<geneLocation type="plasmid" evidence="6 7">
    <name>Cy782202</name>
</geneLocation>
<dbReference type="PROSITE" id="PS50830">
    <property type="entry name" value="TNASE_3"/>
    <property type="match status" value="1"/>
</dbReference>
<accession>E0UN19</accession>
<dbReference type="PROSITE" id="PS01123">
    <property type="entry name" value="TNASE_1"/>
    <property type="match status" value="1"/>
</dbReference>
<dbReference type="AlphaFoldDB" id="E0UN19"/>
<dbReference type="PROSITE" id="PS01284">
    <property type="entry name" value="TNASE_2"/>
    <property type="match status" value="1"/>
</dbReference>
<evidence type="ECO:0000256" key="2">
    <source>
        <dbReference type="ARBA" id="ARBA00022759"/>
    </source>
</evidence>
<keyword evidence="6" id="KW-0614">Plasmid</keyword>